<dbReference type="PANTHER" id="PTHR48207:SF3">
    <property type="entry name" value="SUCCINATE--HYDROXYMETHYLGLUTARATE COA-TRANSFERASE"/>
    <property type="match status" value="1"/>
</dbReference>
<dbReference type="GO" id="GO:0008410">
    <property type="term" value="F:CoA-transferase activity"/>
    <property type="evidence" value="ECO:0007669"/>
    <property type="project" value="TreeGrafter"/>
</dbReference>
<gene>
    <name evidence="2" type="ORF">SAMN02745751_00259</name>
</gene>
<dbReference type="Gene3D" id="3.40.50.10540">
    <property type="entry name" value="Crotonobetainyl-coa:carnitine coa-transferase, domain 1"/>
    <property type="match status" value="1"/>
</dbReference>
<evidence type="ECO:0000313" key="2">
    <source>
        <dbReference type="EMBL" id="SHI40329.1"/>
    </source>
</evidence>
<reference evidence="2 3" key="1">
    <citation type="submission" date="2016-11" db="EMBL/GenBank/DDBJ databases">
        <authorList>
            <person name="Jaros S."/>
            <person name="Januszkiewicz K."/>
            <person name="Wedrychowicz H."/>
        </authorList>
    </citation>
    <scope>NUCLEOTIDE SEQUENCE [LARGE SCALE GENOMIC DNA]</scope>
    <source>
        <strain evidence="2 3">DSM 17477</strain>
    </source>
</reference>
<dbReference type="Proteomes" id="UP000184052">
    <property type="component" value="Unassembled WGS sequence"/>
</dbReference>
<dbReference type="STRING" id="1121476.SAMN02745751_00259"/>
<dbReference type="EMBL" id="FQZL01000004">
    <property type="protein sequence ID" value="SHI40329.1"/>
    <property type="molecule type" value="Genomic_DNA"/>
</dbReference>
<keyword evidence="1 2" id="KW-0808">Transferase</keyword>
<dbReference type="InterPro" id="IPR050483">
    <property type="entry name" value="CoA-transferase_III_domain"/>
</dbReference>
<dbReference type="Gene3D" id="3.30.1540.10">
    <property type="entry name" value="formyl-coa transferase, domain 3"/>
    <property type="match status" value="1"/>
</dbReference>
<dbReference type="RefSeq" id="WP_073045894.1">
    <property type="nucleotide sequence ID" value="NZ_FQZL01000004.1"/>
</dbReference>
<keyword evidence="3" id="KW-1185">Reference proteome</keyword>
<name>A0A1M6AUV6_9FIRM</name>
<dbReference type="InterPro" id="IPR023606">
    <property type="entry name" value="CoA-Trfase_III_dom_1_sf"/>
</dbReference>
<evidence type="ECO:0000313" key="3">
    <source>
        <dbReference type="Proteomes" id="UP000184052"/>
    </source>
</evidence>
<dbReference type="SUPFAM" id="SSF89796">
    <property type="entry name" value="CoA-transferase family III (CaiB/BaiF)"/>
    <property type="match status" value="1"/>
</dbReference>
<proteinExistence type="predicted"/>
<sequence length="408" mass="45046">MYKPLKGVKVVDLTYFIAGPGTARILADWGADVIKVEPFWGDPGRTTGAGMGAPADFGANPLYSCYNSEKRGISIDLKSEKGMEILHKLLETADVFVSSYRTKALNKLGLDYETVHEKYPKIVWAQINGYGDEGPAKDNPGFDVIAFWARSGAMSDAAEIGTAVNPPIGFGDATTSCSLAGGIAAALYEQQRTGVGAKVMVSLFTQAIWNLSSLVASVQYGDKYPKTRTMANSPVINSYECKDGKWIFLAILEHERYFDSFCKVIEREDLIGNEKFCTGAGAKENSPELIEIISDAFKNWSQDEMHDKLIAVDIAHERIQGVEDVLNDPQALANNYIHEVENRDGTRSFMAMPPIKFNNVNVNVKSDAPLIGEHNEEILMSLGYTMDEIKEMEEANFIKSVAYEREFV</sequence>
<dbReference type="InterPro" id="IPR003673">
    <property type="entry name" value="CoA-Trfase_fam_III"/>
</dbReference>
<dbReference type="PANTHER" id="PTHR48207">
    <property type="entry name" value="SUCCINATE--HYDROXYMETHYLGLUTARATE COA-TRANSFERASE"/>
    <property type="match status" value="1"/>
</dbReference>
<organism evidence="2 3">
    <name type="scientific">Dethiosulfatibacter aminovorans DSM 17477</name>
    <dbReference type="NCBI Taxonomy" id="1121476"/>
    <lineage>
        <taxon>Bacteria</taxon>
        <taxon>Bacillati</taxon>
        <taxon>Bacillota</taxon>
        <taxon>Tissierellia</taxon>
        <taxon>Dethiosulfatibacter</taxon>
    </lineage>
</organism>
<dbReference type="Pfam" id="PF02515">
    <property type="entry name" value="CoA_transf_3"/>
    <property type="match status" value="1"/>
</dbReference>
<dbReference type="AlphaFoldDB" id="A0A1M6AUV6"/>
<protein>
    <submittedName>
        <fullName evidence="2">Crotonobetainyl-CoA:carnitine CoA-transferase CaiB</fullName>
    </submittedName>
</protein>
<dbReference type="InterPro" id="IPR044855">
    <property type="entry name" value="CoA-Trfase_III_dom3_sf"/>
</dbReference>
<evidence type="ECO:0000256" key="1">
    <source>
        <dbReference type="ARBA" id="ARBA00022679"/>
    </source>
</evidence>
<dbReference type="OrthoDB" id="9797653at2"/>
<accession>A0A1M6AUV6</accession>